<proteinExistence type="predicted"/>
<evidence type="ECO:0000313" key="4">
    <source>
        <dbReference type="Proteomes" id="UP000028547"/>
    </source>
</evidence>
<dbReference type="RefSeq" id="WP_043414752.1">
    <property type="nucleotide sequence ID" value="NZ_JPMI01000425.1"/>
</dbReference>
<accession>A0A084SE75</accession>
<keyword evidence="2" id="KW-0732">Signal</keyword>
<feature type="region of interest" description="Disordered" evidence="1">
    <location>
        <begin position="65"/>
        <end position="93"/>
    </location>
</feature>
<evidence type="ECO:0000313" key="3">
    <source>
        <dbReference type="EMBL" id="KFA86760.1"/>
    </source>
</evidence>
<protein>
    <recommendedName>
        <fullName evidence="5">Secreted protein</fullName>
    </recommendedName>
</protein>
<reference evidence="3 4" key="1">
    <citation type="submission" date="2014-07" db="EMBL/GenBank/DDBJ databases">
        <title>Draft Genome Sequence of Gephyronic Acid Producer, Cystobacter violaceus Strain Cb vi76.</title>
        <authorList>
            <person name="Stevens D.C."/>
            <person name="Young J."/>
            <person name="Carmichael R."/>
            <person name="Tan J."/>
            <person name="Taylor R.E."/>
        </authorList>
    </citation>
    <scope>NUCLEOTIDE SEQUENCE [LARGE SCALE GENOMIC DNA]</scope>
    <source>
        <strain evidence="3 4">Cb vi76</strain>
    </source>
</reference>
<gene>
    <name evidence="3" type="ORF">Q664_52445</name>
</gene>
<evidence type="ECO:0008006" key="5">
    <source>
        <dbReference type="Google" id="ProtNLM"/>
    </source>
</evidence>
<sequence>MALVGAACALLMAVVAGVCARAPAHAEVRWATTARGPKHQHSLSAHLPVRQQGLVGVQASPVQGQLELPRPANKPLPFQPRSDTRPGPAIRPEALLAERTRRRLSCVLPTSHGRIADRPVVANCPAQGPPRTA</sequence>
<dbReference type="EMBL" id="JPMI01000425">
    <property type="protein sequence ID" value="KFA86760.1"/>
    <property type="molecule type" value="Genomic_DNA"/>
</dbReference>
<dbReference type="Proteomes" id="UP000028547">
    <property type="component" value="Unassembled WGS sequence"/>
</dbReference>
<organism evidence="3 4">
    <name type="scientific">Archangium violaceum Cb vi76</name>
    <dbReference type="NCBI Taxonomy" id="1406225"/>
    <lineage>
        <taxon>Bacteria</taxon>
        <taxon>Pseudomonadati</taxon>
        <taxon>Myxococcota</taxon>
        <taxon>Myxococcia</taxon>
        <taxon>Myxococcales</taxon>
        <taxon>Cystobacterineae</taxon>
        <taxon>Archangiaceae</taxon>
        <taxon>Archangium</taxon>
    </lineage>
</organism>
<comment type="caution">
    <text evidence="3">The sequence shown here is derived from an EMBL/GenBank/DDBJ whole genome shotgun (WGS) entry which is preliminary data.</text>
</comment>
<evidence type="ECO:0000256" key="2">
    <source>
        <dbReference type="SAM" id="SignalP"/>
    </source>
</evidence>
<name>A0A084SE75_9BACT</name>
<feature type="chain" id="PRO_5001781081" description="Secreted protein" evidence="2">
    <location>
        <begin position="27"/>
        <end position="133"/>
    </location>
</feature>
<dbReference type="AlphaFoldDB" id="A0A084SE75"/>
<evidence type="ECO:0000256" key="1">
    <source>
        <dbReference type="SAM" id="MobiDB-lite"/>
    </source>
</evidence>
<feature type="signal peptide" evidence="2">
    <location>
        <begin position="1"/>
        <end position="26"/>
    </location>
</feature>